<dbReference type="Gene3D" id="1.10.155.10">
    <property type="entry name" value="Chemotaxis receptor methyltransferase CheR, N-terminal domain"/>
    <property type="match status" value="1"/>
</dbReference>
<evidence type="ECO:0000256" key="6">
    <source>
        <dbReference type="SAM" id="MobiDB-lite"/>
    </source>
</evidence>
<feature type="region of interest" description="Disordered" evidence="6">
    <location>
        <begin position="1"/>
        <end position="23"/>
    </location>
</feature>
<gene>
    <name evidence="8" type="ORF">F1188_01020</name>
</gene>
<protein>
    <recommendedName>
        <fullName evidence="2">protein-glutamate O-methyltransferase</fullName>
        <ecNumber evidence="2">2.1.1.80</ecNumber>
    </recommendedName>
</protein>
<accession>A0A5M6IIH4</accession>
<organism evidence="8 9">
    <name type="scientific">Roseospira marina</name>
    <dbReference type="NCBI Taxonomy" id="140057"/>
    <lineage>
        <taxon>Bacteria</taxon>
        <taxon>Pseudomonadati</taxon>
        <taxon>Pseudomonadota</taxon>
        <taxon>Alphaproteobacteria</taxon>
        <taxon>Rhodospirillales</taxon>
        <taxon>Rhodospirillaceae</taxon>
        <taxon>Roseospira</taxon>
    </lineage>
</organism>
<dbReference type="Pfam" id="PF03705">
    <property type="entry name" value="CheR_N"/>
    <property type="match status" value="1"/>
</dbReference>
<dbReference type="SUPFAM" id="SSF47757">
    <property type="entry name" value="Chemotaxis receptor methyltransferase CheR, N-terminal domain"/>
    <property type="match status" value="1"/>
</dbReference>
<name>A0A5M6IIH4_9PROT</name>
<dbReference type="InterPro" id="IPR022641">
    <property type="entry name" value="CheR_N"/>
</dbReference>
<evidence type="ECO:0000256" key="2">
    <source>
        <dbReference type="ARBA" id="ARBA00012534"/>
    </source>
</evidence>
<dbReference type="InterPro" id="IPR036804">
    <property type="entry name" value="CheR_N_sf"/>
</dbReference>
<dbReference type="Proteomes" id="UP000324065">
    <property type="component" value="Unassembled WGS sequence"/>
</dbReference>
<dbReference type="InterPro" id="IPR050903">
    <property type="entry name" value="Bact_Chemotaxis_MeTrfase"/>
</dbReference>
<dbReference type="Gene3D" id="3.40.50.150">
    <property type="entry name" value="Vaccinia Virus protein VP39"/>
    <property type="match status" value="1"/>
</dbReference>
<dbReference type="PRINTS" id="PR00996">
    <property type="entry name" value="CHERMTFRASE"/>
</dbReference>
<dbReference type="PANTHER" id="PTHR24422:SF10">
    <property type="entry name" value="CHEMOTAXIS PROTEIN METHYLTRANSFERASE 2"/>
    <property type="match status" value="1"/>
</dbReference>
<dbReference type="InterPro" id="IPR022642">
    <property type="entry name" value="CheR_C"/>
</dbReference>
<comment type="catalytic activity">
    <reaction evidence="1">
        <text>L-glutamyl-[protein] + S-adenosyl-L-methionine = [protein]-L-glutamate 5-O-methyl ester + S-adenosyl-L-homocysteine</text>
        <dbReference type="Rhea" id="RHEA:24452"/>
        <dbReference type="Rhea" id="RHEA-COMP:10208"/>
        <dbReference type="Rhea" id="RHEA-COMP:10311"/>
        <dbReference type="ChEBI" id="CHEBI:29973"/>
        <dbReference type="ChEBI" id="CHEBI:57856"/>
        <dbReference type="ChEBI" id="CHEBI:59789"/>
        <dbReference type="ChEBI" id="CHEBI:82795"/>
        <dbReference type="EC" id="2.1.1.80"/>
    </reaction>
</comment>
<dbReference type="SMART" id="SM00138">
    <property type="entry name" value="MeTrc"/>
    <property type="match status" value="1"/>
</dbReference>
<evidence type="ECO:0000256" key="1">
    <source>
        <dbReference type="ARBA" id="ARBA00001541"/>
    </source>
</evidence>
<evidence type="ECO:0000256" key="3">
    <source>
        <dbReference type="ARBA" id="ARBA00022603"/>
    </source>
</evidence>
<comment type="caution">
    <text evidence="8">The sequence shown here is derived from an EMBL/GenBank/DDBJ whole genome shotgun (WGS) entry which is preliminary data.</text>
</comment>
<dbReference type="PANTHER" id="PTHR24422">
    <property type="entry name" value="CHEMOTAXIS PROTEIN METHYLTRANSFERASE"/>
    <property type="match status" value="1"/>
</dbReference>
<dbReference type="GO" id="GO:0032259">
    <property type="term" value="P:methylation"/>
    <property type="evidence" value="ECO:0007669"/>
    <property type="project" value="UniProtKB-KW"/>
</dbReference>
<evidence type="ECO:0000259" key="7">
    <source>
        <dbReference type="PROSITE" id="PS50123"/>
    </source>
</evidence>
<dbReference type="InterPro" id="IPR029063">
    <property type="entry name" value="SAM-dependent_MTases_sf"/>
</dbReference>
<reference evidence="8 9" key="1">
    <citation type="submission" date="2019-09" db="EMBL/GenBank/DDBJ databases">
        <title>Genome sequence of Roseospira marina, one of the more divergent members of the non-sulfur purple photosynthetic bacterial family, the Rhodospirillaceae.</title>
        <authorList>
            <person name="Meyer T."/>
            <person name="Kyndt J."/>
        </authorList>
    </citation>
    <scope>NUCLEOTIDE SEQUENCE [LARGE SCALE GENOMIC DNA]</scope>
    <source>
        <strain evidence="8 9">DSM 15113</strain>
    </source>
</reference>
<dbReference type="EC" id="2.1.1.80" evidence="2"/>
<dbReference type="SUPFAM" id="SSF53335">
    <property type="entry name" value="S-adenosyl-L-methionine-dependent methyltransferases"/>
    <property type="match status" value="1"/>
</dbReference>
<evidence type="ECO:0000313" key="8">
    <source>
        <dbReference type="EMBL" id="KAA5607378.1"/>
    </source>
</evidence>
<keyword evidence="5" id="KW-0949">S-adenosyl-L-methionine</keyword>
<sequence>MAHAGAVRSFGPPHRARSAEDDHSQGAVCTASHLRCGGGVHVVTAGEEARDDLTITWREFDQFRTIFYGWTGIRFEDHKRYFVEARLKCRVRETGHGSFRSYFQMLRDDSADAEWQTLANRLTTSETYFFREEYHFRALVRDVLPDVVRRKRAGDPIRVWSIPCATGEEPYSIALYLMEHWPGARTWSIDILASDINTTVLDKARAGVFGRRSVAPVPAHLLKKYFQPQAPEVWQVRDRLRQTVQFSQINIVKACDTGMLSGADIIFCRNMLIYFDDRSRKAALDVLFGALAPGGFLFVGYTEARARLTDAFKARRLPDALVFQKPAVPARA</sequence>
<dbReference type="Pfam" id="PF01739">
    <property type="entry name" value="CheR"/>
    <property type="match status" value="1"/>
</dbReference>
<dbReference type="InterPro" id="IPR000780">
    <property type="entry name" value="CheR_MeTrfase"/>
</dbReference>
<keyword evidence="3 8" id="KW-0489">Methyltransferase</keyword>
<proteinExistence type="predicted"/>
<dbReference type="AlphaFoldDB" id="A0A5M6IIH4"/>
<evidence type="ECO:0000313" key="9">
    <source>
        <dbReference type="Proteomes" id="UP000324065"/>
    </source>
</evidence>
<evidence type="ECO:0000256" key="5">
    <source>
        <dbReference type="ARBA" id="ARBA00022691"/>
    </source>
</evidence>
<dbReference type="OrthoDB" id="9816309at2"/>
<evidence type="ECO:0000256" key="4">
    <source>
        <dbReference type="ARBA" id="ARBA00022679"/>
    </source>
</evidence>
<keyword evidence="4 8" id="KW-0808">Transferase</keyword>
<dbReference type="GO" id="GO:0008983">
    <property type="term" value="F:protein-glutamate O-methyltransferase activity"/>
    <property type="evidence" value="ECO:0007669"/>
    <property type="project" value="UniProtKB-EC"/>
</dbReference>
<feature type="domain" description="CheR-type methyltransferase" evidence="7">
    <location>
        <begin position="48"/>
        <end position="324"/>
    </location>
</feature>
<dbReference type="EMBL" id="VWPJ01000001">
    <property type="protein sequence ID" value="KAA5607378.1"/>
    <property type="molecule type" value="Genomic_DNA"/>
</dbReference>
<keyword evidence="9" id="KW-1185">Reference proteome</keyword>
<dbReference type="PROSITE" id="PS50123">
    <property type="entry name" value="CHER"/>
    <property type="match status" value="1"/>
</dbReference>